<evidence type="ECO:0000313" key="3">
    <source>
        <dbReference type="Proteomes" id="UP000830326"/>
    </source>
</evidence>
<keyword evidence="3" id="KW-1185">Reference proteome</keyword>
<organism evidence="2 3">
    <name type="scientific">Halobacillus amylolyticus</name>
    <dbReference type="NCBI Taxonomy" id="2932259"/>
    <lineage>
        <taxon>Bacteria</taxon>
        <taxon>Bacillati</taxon>
        <taxon>Bacillota</taxon>
        <taxon>Bacilli</taxon>
        <taxon>Bacillales</taxon>
        <taxon>Bacillaceae</taxon>
        <taxon>Halobacillus</taxon>
    </lineage>
</organism>
<gene>
    <name evidence="2" type="ORF">MUO15_00190</name>
</gene>
<accession>A0ABY4HBR7</accession>
<feature type="compositionally biased region" description="Basic and acidic residues" evidence="1">
    <location>
        <begin position="153"/>
        <end position="165"/>
    </location>
</feature>
<sequence>MFYTELKNIYSRKKFLESKFPLETYYPRMNHFITQELRLGATFFSPFRFAHMFGIDVNSSVSFFLSLSDKNGIFSKLYKYECDNCDELNILKSEDELMNFECQECNKPGDLSNSSFLSDVKLLFKLKDIFYEEAMKDLKAHASFDSPTYKSNSSKEEKEVDSHSELSLKRAFEFNKGQDEQGKEIVRDESLDALRNRLRQKLGTA</sequence>
<name>A0ABY4HBR7_9BACI</name>
<evidence type="ECO:0000256" key="1">
    <source>
        <dbReference type="SAM" id="MobiDB-lite"/>
    </source>
</evidence>
<dbReference type="RefSeq" id="WP_245032494.1">
    <property type="nucleotide sequence ID" value="NZ_CP095075.1"/>
</dbReference>
<dbReference type="Proteomes" id="UP000830326">
    <property type="component" value="Chromosome"/>
</dbReference>
<protein>
    <submittedName>
        <fullName evidence="2">Uncharacterized protein</fullName>
    </submittedName>
</protein>
<proteinExistence type="predicted"/>
<dbReference type="EMBL" id="CP095075">
    <property type="protein sequence ID" value="UOR12001.1"/>
    <property type="molecule type" value="Genomic_DNA"/>
</dbReference>
<feature type="region of interest" description="Disordered" evidence="1">
    <location>
        <begin position="145"/>
        <end position="165"/>
    </location>
</feature>
<reference evidence="2" key="1">
    <citation type="submission" date="2022-04" db="EMBL/GenBank/DDBJ databases">
        <title>Halobacillus sp. isolated from saltern.</title>
        <authorList>
            <person name="Won M."/>
            <person name="Lee C.-M."/>
            <person name="Woen H.-Y."/>
            <person name="Kwon S.-W."/>
        </authorList>
    </citation>
    <scope>NUCLEOTIDE SEQUENCE</scope>
    <source>
        <strain evidence="2">SSHM10-5</strain>
    </source>
</reference>
<evidence type="ECO:0000313" key="2">
    <source>
        <dbReference type="EMBL" id="UOR12001.1"/>
    </source>
</evidence>